<dbReference type="AlphaFoldDB" id="X6PEI8"/>
<organism evidence="2 3">
    <name type="scientific">Reticulomyxa filosa</name>
    <dbReference type="NCBI Taxonomy" id="46433"/>
    <lineage>
        <taxon>Eukaryota</taxon>
        <taxon>Sar</taxon>
        <taxon>Rhizaria</taxon>
        <taxon>Retaria</taxon>
        <taxon>Foraminifera</taxon>
        <taxon>Monothalamids</taxon>
        <taxon>Reticulomyxidae</taxon>
        <taxon>Reticulomyxa</taxon>
    </lineage>
</organism>
<evidence type="ECO:0000313" key="2">
    <source>
        <dbReference type="EMBL" id="ETO36641.1"/>
    </source>
</evidence>
<gene>
    <name evidence="2" type="ORF">RFI_00421</name>
</gene>
<name>X6PEI8_RETFI</name>
<proteinExistence type="predicted"/>
<reference evidence="2 3" key="1">
    <citation type="journal article" date="2013" name="Curr. Biol.">
        <title>The Genome of the Foraminiferan Reticulomyxa filosa.</title>
        <authorList>
            <person name="Glockner G."/>
            <person name="Hulsmann N."/>
            <person name="Schleicher M."/>
            <person name="Noegel A.A."/>
            <person name="Eichinger L."/>
            <person name="Gallinger C."/>
            <person name="Pawlowski J."/>
            <person name="Sierra R."/>
            <person name="Euteneuer U."/>
            <person name="Pillet L."/>
            <person name="Moustafa A."/>
            <person name="Platzer M."/>
            <person name="Groth M."/>
            <person name="Szafranski K."/>
            <person name="Schliwa M."/>
        </authorList>
    </citation>
    <scope>NUCLEOTIDE SEQUENCE [LARGE SCALE GENOMIC DNA]</scope>
</reference>
<evidence type="ECO:0000313" key="3">
    <source>
        <dbReference type="Proteomes" id="UP000023152"/>
    </source>
</evidence>
<dbReference type="Proteomes" id="UP000023152">
    <property type="component" value="Unassembled WGS sequence"/>
</dbReference>
<protein>
    <submittedName>
        <fullName evidence="2">Uncharacterized protein</fullName>
    </submittedName>
</protein>
<keyword evidence="1" id="KW-0472">Membrane</keyword>
<feature type="transmembrane region" description="Helical" evidence="1">
    <location>
        <begin position="6"/>
        <end position="26"/>
    </location>
</feature>
<keyword evidence="1" id="KW-1133">Transmembrane helix</keyword>
<feature type="transmembrane region" description="Helical" evidence="1">
    <location>
        <begin position="118"/>
        <end position="137"/>
    </location>
</feature>
<sequence length="174" mass="20143">MQEVISYIHKLSIAVFVDVMFLVVLCQQEQAKQKGRNEELRQKSDFCGKLGNFVYDVTNAIINVADLFTDLYILVEFYLRGRYVFFGISLMILVLAQLAYCFAFVVEFCGHKSGGKQVMYFFLILPFAWAASFIFYFTSDHNSRLSRIMERLGFRVFPAPLVDSHAPKLKQFVK</sequence>
<keyword evidence="3" id="KW-1185">Reference proteome</keyword>
<evidence type="ECO:0000256" key="1">
    <source>
        <dbReference type="SAM" id="Phobius"/>
    </source>
</evidence>
<feature type="transmembrane region" description="Helical" evidence="1">
    <location>
        <begin position="83"/>
        <end position="106"/>
    </location>
</feature>
<dbReference type="EMBL" id="ASPP01000443">
    <property type="protein sequence ID" value="ETO36641.1"/>
    <property type="molecule type" value="Genomic_DNA"/>
</dbReference>
<comment type="caution">
    <text evidence="2">The sequence shown here is derived from an EMBL/GenBank/DDBJ whole genome shotgun (WGS) entry which is preliminary data.</text>
</comment>
<accession>X6PEI8</accession>
<keyword evidence="1" id="KW-0812">Transmembrane</keyword>